<dbReference type="AlphaFoldDB" id="A0A1I4YGR1"/>
<evidence type="ECO:0008006" key="4">
    <source>
        <dbReference type="Google" id="ProtNLM"/>
    </source>
</evidence>
<proteinExistence type="predicted"/>
<keyword evidence="1" id="KW-0732">Signal</keyword>
<name>A0A1I4YGR1_9GAMM</name>
<protein>
    <recommendedName>
        <fullName evidence="4">Phosphate-selective porin O and P</fullName>
    </recommendedName>
</protein>
<dbReference type="STRING" id="578942.SAMN05216289_11762"/>
<dbReference type="EMBL" id="FOVF01000017">
    <property type="protein sequence ID" value="SFN37231.1"/>
    <property type="molecule type" value="Genomic_DNA"/>
</dbReference>
<feature type="signal peptide" evidence="1">
    <location>
        <begin position="1"/>
        <end position="28"/>
    </location>
</feature>
<reference evidence="2 3" key="1">
    <citation type="submission" date="2016-10" db="EMBL/GenBank/DDBJ databases">
        <authorList>
            <person name="de Groot N.N."/>
        </authorList>
    </citation>
    <scope>NUCLEOTIDE SEQUENCE [LARGE SCALE GENOMIC DNA]</scope>
    <source>
        <strain evidence="2 3">CGMCC 1.7659</strain>
    </source>
</reference>
<dbReference type="OrthoDB" id="5372286at2"/>
<dbReference type="Proteomes" id="UP000198575">
    <property type="component" value="Unassembled WGS sequence"/>
</dbReference>
<evidence type="ECO:0000256" key="1">
    <source>
        <dbReference type="SAM" id="SignalP"/>
    </source>
</evidence>
<dbReference type="Pfam" id="PF16930">
    <property type="entry name" value="Porin_5"/>
    <property type="match status" value="1"/>
</dbReference>
<accession>A0A1I4YGR1</accession>
<gene>
    <name evidence="2" type="ORF">SAMN05216289_11762</name>
</gene>
<sequence>MNAYCNLPLRAILGLAALACTLPGLAPAQETGTDAILAGTDEQPSHTISFGGDLWLGHDRVSGLPNGRDDFDRTRGRLRYGLTWLFAPSWEFVGSARLALGSDDNADNRRNNDNERSNDFGVDQVLVRWRASENASLQFGKAPLPLDLSPMLWDPDLRPGGIAFERSIALGDFDRLHLVAGYFAGLHLYSDDSRIGAAQVSWNWREGAPLRANASLSWLAFSNLDVLARQGLGRTNAIAAGAYRSDYRLLDLQFGGHAELGNWPIDLRIDLVRNFGADFARDGGRISLSAGDHRQPGGLEFGLALHRIQREAVLAAFNSDDWWFHSNMRGQLAWIAYGIDRTWSLRLSGFRELRDGLSEHTHRIRFDVNAGW</sequence>
<evidence type="ECO:0000313" key="3">
    <source>
        <dbReference type="Proteomes" id="UP000198575"/>
    </source>
</evidence>
<keyword evidence="3" id="KW-1185">Reference proteome</keyword>
<dbReference type="InterPro" id="IPR032638">
    <property type="entry name" value="Porin_5"/>
</dbReference>
<organism evidence="2 3">
    <name type="scientific">Dokdonella immobilis</name>
    <dbReference type="NCBI Taxonomy" id="578942"/>
    <lineage>
        <taxon>Bacteria</taxon>
        <taxon>Pseudomonadati</taxon>
        <taxon>Pseudomonadota</taxon>
        <taxon>Gammaproteobacteria</taxon>
        <taxon>Lysobacterales</taxon>
        <taxon>Rhodanobacteraceae</taxon>
        <taxon>Dokdonella</taxon>
    </lineage>
</organism>
<feature type="chain" id="PRO_5011733749" description="Phosphate-selective porin O and P" evidence="1">
    <location>
        <begin position="29"/>
        <end position="372"/>
    </location>
</feature>
<dbReference type="RefSeq" id="WP_092408348.1">
    <property type="nucleotide sequence ID" value="NZ_FOVF01000017.1"/>
</dbReference>
<evidence type="ECO:0000313" key="2">
    <source>
        <dbReference type="EMBL" id="SFN37231.1"/>
    </source>
</evidence>